<accession>A0AAN8EQ18</accession>
<proteinExistence type="predicted"/>
<evidence type="ECO:0000313" key="3">
    <source>
        <dbReference type="Proteomes" id="UP001331761"/>
    </source>
</evidence>
<reference evidence="2 3" key="1">
    <citation type="submission" date="2019-10" db="EMBL/GenBank/DDBJ databases">
        <title>Assembly and Annotation for the nematode Trichostrongylus colubriformis.</title>
        <authorList>
            <person name="Martin J."/>
        </authorList>
    </citation>
    <scope>NUCLEOTIDE SEQUENCE [LARGE SCALE GENOMIC DNA]</scope>
    <source>
        <strain evidence="2">G859</strain>
        <tissue evidence="2">Whole worm</tissue>
    </source>
</reference>
<dbReference type="AlphaFoldDB" id="A0AAN8EQ18"/>
<evidence type="ECO:0000256" key="1">
    <source>
        <dbReference type="SAM" id="MobiDB-lite"/>
    </source>
</evidence>
<organism evidence="2 3">
    <name type="scientific">Trichostrongylus colubriformis</name>
    <name type="common">Black scour worm</name>
    <dbReference type="NCBI Taxonomy" id="6319"/>
    <lineage>
        <taxon>Eukaryota</taxon>
        <taxon>Metazoa</taxon>
        <taxon>Ecdysozoa</taxon>
        <taxon>Nematoda</taxon>
        <taxon>Chromadorea</taxon>
        <taxon>Rhabditida</taxon>
        <taxon>Rhabditina</taxon>
        <taxon>Rhabditomorpha</taxon>
        <taxon>Strongyloidea</taxon>
        <taxon>Trichostrongylidae</taxon>
        <taxon>Trichostrongylus</taxon>
    </lineage>
</organism>
<protein>
    <submittedName>
        <fullName evidence="2">Uncharacterized protein</fullName>
    </submittedName>
</protein>
<dbReference type="EMBL" id="WIXE01024011">
    <property type="protein sequence ID" value="KAK5965996.1"/>
    <property type="molecule type" value="Genomic_DNA"/>
</dbReference>
<feature type="region of interest" description="Disordered" evidence="1">
    <location>
        <begin position="14"/>
        <end position="39"/>
    </location>
</feature>
<gene>
    <name evidence="2" type="ORF">GCK32_012240</name>
</gene>
<sequence>MALNSVGERFDVAMVEQKKASHADDDDKGKEEDENDRMACSRTGGIPKLYHLCMQISQKLFQVLEDEPCGSSSDWSCEKQVDGIGESNPANLMEYFFGARRHADEAVPFLPRMQPPTWKYAAHGHRSSSCIEVDV</sequence>
<comment type="caution">
    <text evidence="2">The sequence shown here is derived from an EMBL/GenBank/DDBJ whole genome shotgun (WGS) entry which is preliminary data.</text>
</comment>
<name>A0AAN8EQ18_TRICO</name>
<keyword evidence="3" id="KW-1185">Reference proteome</keyword>
<dbReference type="Proteomes" id="UP001331761">
    <property type="component" value="Unassembled WGS sequence"/>
</dbReference>
<evidence type="ECO:0000313" key="2">
    <source>
        <dbReference type="EMBL" id="KAK5965996.1"/>
    </source>
</evidence>